<dbReference type="PANTHER" id="PTHR21292">
    <property type="entry name" value="EXOCYST COMPLEX COMPONENT SEC6-RELATED"/>
    <property type="match status" value="1"/>
</dbReference>
<feature type="coiled-coil region" evidence="4">
    <location>
        <begin position="120"/>
        <end position="147"/>
    </location>
</feature>
<dbReference type="GO" id="GO:0006887">
    <property type="term" value="P:exocytosis"/>
    <property type="evidence" value="ECO:0007669"/>
    <property type="project" value="UniProtKB-KW"/>
</dbReference>
<dbReference type="GO" id="GO:0051601">
    <property type="term" value="P:exocyst localization"/>
    <property type="evidence" value="ECO:0007669"/>
    <property type="project" value="TreeGrafter"/>
</dbReference>
<comment type="caution">
    <text evidence="6">The sequence shown here is derived from an EMBL/GenBank/DDBJ whole genome shotgun (WGS) entry which is preliminary data.</text>
</comment>
<gene>
    <name evidence="6" type="ORF">SPHA_13099</name>
</gene>
<dbReference type="InterPro" id="IPR042532">
    <property type="entry name" value="EXOC3/Sec6_C"/>
</dbReference>
<dbReference type="Pfam" id="PF06046">
    <property type="entry name" value="Sec6"/>
    <property type="match status" value="1"/>
</dbReference>
<dbReference type="Proteomes" id="UP000597762">
    <property type="component" value="Unassembled WGS sequence"/>
</dbReference>
<dbReference type="OrthoDB" id="10047020at2759"/>
<keyword evidence="7" id="KW-1185">Reference proteome</keyword>
<dbReference type="Gene3D" id="1.10.357.70">
    <property type="entry name" value="Exocyst complex component Sec6, C-terminal domain"/>
    <property type="match status" value="1"/>
</dbReference>
<keyword evidence="2" id="KW-0813">Transport</keyword>
<dbReference type="GO" id="GO:0000145">
    <property type="term" value="C:exocyst"/>
    <property type="evidence" value="ECO:0007669"/>
    <property type="project" value="InterPro"/>
</dbReference>
<evidence type="ECO:0000313" key="7">
    <source>
        <dbReference type="Proteomes" id="UP000597762"/>
    </source>
</evidence>
<keyword evidence="4" id="KW-0175">Coiled coil</keyword>
<keyword evidence="5" id="KW-0732">Signal</keyword>
<dbReference type="InterPro" id="IPR010326">
    <property type="entry name" value="EXOC3/Sec6"/>
</dbReference>
<evidence type="ECO:0000256" key="4">
    <source>
        <dbReference type="SAM" id="Coils"/>
    </source>
</evidence>
<feature type="signal peptide" evidence="5">
    <location>
        <begin position="1"/>
        <end position="16"/>
    </location>
</feature>
<evidence type="ECO:0000313" key="6">
    <source>
        <dbReference type="EMBL" id="CAE1174477.1"/>
    </source>
</evidence>
<keyword evidence="3" id="KW-0268">Exocytosis</keyword>
<evidence type="ECO:0000256" key="2">
    <source>
        <dbReference type="ARBA" id="ARBA00022448"/>
    </source>
</evidence>
<dbReference type="FunFam" id="1.10.357.70:FF:000001">
    <property type="entry name" value="Exocyst complex component 3"/>
    <property type="match status" value="1"/>
</dbReference>
<organism evidence="6 7">
    <name type="scientific">Acanthosepion pharaonis</name>
    <name type="common">Pharaoh cuttlefish</name>
    <name type="synonym">Sepia pharaonis</name>
    <dbReference type="NCBI Taxonomy" id="158019"/>
    <lineage>
        <taxon>Eukaryota</taxon>
        <taxon>Metazoa</taxon>
        <taxon>Spiralia</taxon>
        <taxon>Lophotrochozoa</taxon>
        <taxon>Mollusca</taxon>
        <taxon>Cephalopoda</taxon>
        <taxon>Coleoidea</taxon>
        <taxon>Decapodiformes</taxon>
        <taxon>Sepiida</taxon>
        <taxon>Sepiina</taxon>
        <taxon>Sepiidae</taxon>
        <taxon>Acanthosepion</taxon>
    </lineage>
</organism>
<sequence length="781" mass="91293">MYFFFFLLSLNSLFLSLPVFSLLSVCHDFSPFLDHINKNSAFTAKARANAAKHVSSRFQRPEQLEKVDQYKRRVARKKASVEAMLKTAVQSQLDGVRTGLHQLQSALQNVYEIKKSMDEIDESYKSITSLEEKLKRVREENSNFCQLAAAVENLKHIFQVPESVRKTQELINDGKLLQAHKHLMDLEMARDDLLMELHRQPQQSPTDKNTLKHYFADVEKLSEAMGKQLWLILQRALISVRQEPTIIVTVIRIIEREERIDVAALKKHEQFGFLPPGRPKQWRKKAFEVLEEAIAARIEGNQLEDRTDNKMWLVRHLEITRKFMIEDFKVVKTLFPPIFPPDYDIVKLYVRMYHRCLSAHLKDLIQQQLEGNEIITLLIWLNSYDSPELMKDPELNFDTKDLGPLLENNVVEMLQDEFLKNKRKDIIEWTHNALKSDEKDWYKEKLPDKDKDQYYNTPLALIIIDMVDQNLKVAEIVSADLVKKVLQLFVENLSGFANEYKFEMKVYKEKHLGNRRESIYFPQYMICHVNNCLAFADYVKRLRKLFLELEGQEQVKGEEEEEDAIMIRKDQFFQLADKFIDVGEFGLDVLVEVVLLDLRTSGHLDSLISKQWLTGDEVVNTICVTLEDYNNDFQHLRPKAYDKVIEKAEQKVLQEYLKSILQRKISFKNYEERKAAAEKICKEAEQLENLFSKLTTTKSKDSFAVLTMLAEVIRLRDTSMMSLEITGLAKKFPDMRRDQLINLLLSRGDLSRSEAQQLVRDTLGDEQLRPREKGVFSDILN</sequence>
<dbReference type="AlphaFoldDB" id="A0A812BAJ0"/>
<evidence type="ECO:0000256" key="5">
    <source>
        <dbReference type="SAM" id="SignalP"/>
    </source>
</evidence>
<dbReference type="Gene3D" id="1.10.357.50">
    <property type="match status" value="1"/>
</dbReference>
<dbReference type="EMBL" id="CAHIKZ030000436">
    <property type="protein sequence ID" value="CAE1174477.1"/>
    <property type="molecule type" value="Genomic_DNA"/>
</dbReference>
<comment type="similarity">
    <text evidence="1">Belongs to the SEC6 family.</text>
</comment>
<dbReference type="PANTHER" id="PTHR21292:SF1">
    <property type="entry name" value="EXOCYST COMPLEX COMPONENT 3"/>
    <property type="match status" value="1"/>
</dbReference>
<evidence type="ECO:0000256" key="1">
    <source>
        <dbReference type="ARBA" id="ARBA00009447"/>
    </source>
</evidence>
<name>A0A812BAJ0_ACAPH</name>
<feature type="chain" id="PRO_5032368016" evidence="5">
    <location>
        <begin position="17"/>
        <end position="781"/>
    </location>
</feature>
<reference evidence="6" key="1">
    <citation type="submission" date="2021-01" db="EMBL/GenBank/DDBJ databases">
        <authorList>
            <person name="Li R."/>
            <person name="Bekaert M."/>
        </authorList>
    </citation>
    <scope>NUCLEOTIDE SEQUENCE</scope>
    <source>
        <strain evidence="6">Farmed</strain>
    </source>
</reference>
<dbReference type="GO" id="GO:0000149">
    <property type="term" value="F:SNARE binding"/>
    <property type="evidence" value="ECO:0007669"/>
    <property type="project" value="TreeGrafter"/>
</dbReference>
<accession>A0A812BAJ0</accession>
<proteinExistence type="inferred from homology"/>
<evidence type="ECO:0000256" key="3">
    <source>
        <dbReference type="ARBA" id="ARBA00022483"/>
    </source>
</evidence>
<protein>
    <submittedName>
        <fullName evidence="6">EXOC3</fullName>
    </submittedName>
</protein>